<dbReference type="Gene3D" id="3.40.50.300">
    <property type="entry name" value="P-loop containing nucleotide triphosphate hydrolases"/>
    <property type="match status" value="1"/>
</dbReference>
<dbReference type="PANTHER" id="PTHR47642">
    <property type="entry name" value="ATP-DEPENDENT DNA HELICASE"/>
    <property type="match status" value="1"/>
</dbReference>
<dbReference type="InterPro" id="IPR010285">
    <property type="entry name" value="DNA_helicase_pif1-like_DEAD"/>
</dbReference>
<dbReference type="InterPro" id="IPR027417">
    <property type="entry name" value="P-loop_NTPase"/>
</dbReference>
<dbReference type="AlphaFoldDB" id="A0A1X7T718"/>
<evidence type="ECO:0000313" key="3">
    <source>
        <dbReference type="EnsemblMetazoa" id="Aqu2.1.10184_001"/>
    </source>
</evidence>
<sequence length="210" mass="23711">MVNESIDHYRKSAFLTLLISINEDELVHDGETVQEAFDRHIVDHEREKLKDIQDARAANREEENDVDDDDPQLMGQIKDAMNDVRDMDTGSGLTLQERESMLNVDQKRIFDHVRAHVLRQIEYENKSKQEKEQSESVKPLHMFISGVGGTGKSFLIEAIKALVKSLWSTLTKQTCAVRAPTGLAAYNVGGVTAHKLFQLPIELDGQCASY</sequence>
<dbReference type="GO" id="GO:0016887">
    <property type="term" value="F:ATP hydrolysis activity"/>
    <property type="evidence" value="ECO:0007669"/>
    <property type="project" value="RHEA"/>
</dbReference>
<dbReference type="Pfam" id="PF05970">
    <property type="entry name" value="PIF1"/>
    <property type="match status" value="1"/>
</dbReference>
<comment type="cofactor">
    <cofactor evidence="1">
        <name>Mg(2+)</name>
        <dbReference type="ChEBI" id="CHEBI:18420"/>
    </cofactor>
</comment>
<dbReference type="GO" id="GO:0006310">
    <property type="term" value="P:DNA recombination"/>
    <property type="evidence" value="ECO:0007669"/>
    <property type="project" value="UniProtKB-KW"/>
</dbReference>
<dbReference type="EnsemblMetazoa" id="Aqu2.1.10184_001">
    <property type="protein sequence ID" value="Aqu2.1.10184_001"/>
    <property type="gene ID" value="Aqu2.1.10184"/>
</dbReference>
<comment type="catalytic activity">
    <reaction evidence="1">
        <text>ATP + H2O = ADP + phosphate + H(+)</text>
        <dbReference type="Rhea" id="RHEA:13065"/>
        <dbReference type="ChEBI" id="CHEBI:15377"/>
        <dbReference type="ChEBI" id="CHEBI:15378"/>
        <dbReference type="ChEBI" id="CHEBI:30616"/>
        <dbReference type="ChEBI" id="CHEBI:43474"/>
        <dbReference type="ChEBI" id="CHEBI:456216"/>
        <dbReference type="EC" id="5.6.2.3"/>
    </reaction>
</comment>
<dbReference type="SUPFAM" id="SSF52540">
    <property type="entry name" value="P-loop containing nucleoside triphosphate hydrolases"/>
    <property type="match status" value="1"/>
</dbReference>
<dbReference type="InParanoid" id="A0A1X7T718"/>
<feature type="domain" description="DNA helicase Pif1-like DEAD-box helicase" evidence="2">
    <location>
        <begin position="136"/>
        <end position="204"/>
    </location>
</feature>
<keyword evidence="1" id="KW-0233">DNA recombination</keyword>
<organism evidence="3">
    <name type="scientific">Amphimedon queenslandica</name>
    <name type="common">Sponge</name>
    <dbReference type="NCBI Taxonomy" id="400682"/>
    <lineage>
        <taxon>Eukaryota</taxon>
        <taxon>Metazoa</taxon>
        <taxon>Porifera</taxon>
        <taxon>Demospongiae</taxon>
        <taxon>Heteroscleromorpha</taxon>
        <taxon>Haplosclerida</taxon>
        <taxon>Niphatidae</taxon>
        <taxon>Amphimedon</taxon>
    </lineage>
</organism>
<keyword evidence="1" id="KW-0547">Nucleotide-binding</keyword>
<dbReference type="GO" id="GO:0005524">
    <property type="term" value="F:ATP binding"/>
    <property type="evidence" value="ECO:0007669"/>
    <property type="project" value="UniProtKB-KW"/>
</dbReference>
<proteinExistence type="inferred from homology"/>
<name>A0A1X7T718_AMPQE</name>
<dbReference type="GO" id="GO:0000723">
    <property type="term" value="P:telomere maintenance"/>
    <property type="evidence" value="ECO:0007669"/>
    <property type="project" value="InterPro"/>
</dbReference>
<reference evidence="3" key="1">
    <citation type="submission" date="2017-05" db="UniProtKB">
        <authorList>
            <consortium name="EnsemblMetazoa"/>
        </authorList>
    </citation>
    <scope>IDENTIFICATION</scope>
</reference>
<protein>
    <recommendedName>
        <fullName evidence="1">ATP-dependent DNA helicase</fullName>
        <ecNumber evidence="1">5.6.2.3</ecNumber>
    </recommendedName>
</protein>
<dbReference type="PANTHER" id="PTHR47642:SF6">
    <property type="entry name" value="ATP-DEPENDENT DNA HELICASE"/>
    <property type="match status" value="1"/>
</dbReference>
<keyword evidence="1" id="KW-0378">Hydrolase</keyword>
<keyword evidence="1" id="KW-0347">Helicase</keyword>
<dbReference type="GO" id="GO:0006281">
    <property type="term" value="P:DNA repair"/>
    <property type="evidence" value="ECO:0007669"/>
    <property type="project" value="UniProtKB-KW"/>
</dbReference>
<keyword evidence="1" id="KW-0067">ATP-binding</keyword>
<keyword evidence="1" id="KW-0234">DNA repair</keyword>
<dbReference type="GO" id="GO:0043139">
    <property type="term" value="F:5'-3' DNA helicase activity"/>
    <property type="evidence" value="ECO:0007669"/>
    <property type="project" value="UniProtKB-EC"/>
</dbReference>
<comment type="similarity">
    <text evidence="1">Belongs to the helicase family.</text>
</comment>
<evidence type="ECO:0000259" key="2">
    <source>
        <dbReference type="Pfam" id="PF05970"/>
    </source>
</evidence>
<accession>A0A1X7T718</accession>
<dbReference type="EC" id="5.6.2.3" evidence="1"/>
<keyword evidence="1" id="KW-0227">DNA damage</keyword>
<dbReference type="InterPro" id="IPR051055">
    <property type="entry name" value="PIF1_helicase"/>
</dbReference>
<evidence type="ECO:0000256" key="1">
    <source>
        <dbReference type="RuleBase" id="RU363044"/>
    </source>
</evidence>